<dbReference type="RefSeq" id="WP_203657945.1">
    <property type="nucleotide sequence ID" value="NZ_BAAAZM010000005.1"/>
</dbReference>
<proteinExistence type="predicted"/>
<dbReference type="InterPro" id="IPR037401">
    <property type="entry name" value="SnoaL-like"/>
</dbReference>
<accession>A0A8J3NAC5</accession>
<feature type="domain" description="SnoaL-like" evidence="1">
    <location>
        <begin position="5"/>
        <end position="123"/>
    </location>
</feature>
<dbReference type="Proteomes" id="UP000612808">
    <property type="component" value="Unassembled WGS sequence"/>
</dbReference>
<dbReference type="SUPFAM" id="SSF54427">
    <property type="entry name" value="NTF2-like"/>
    <property type="match status" value="1"/>
</dbReference>
<evidence type="ECO:0000313" key="3">
    <source>
        <dbReference type="Proteomes" id="UP000612808"/>
    </source>
</evidence>
<dbReference type="EMBL" id="BOMB01000015">
    <property type="protein sequence ID" value="GID11961.1"/>
    <property type="molecule type" value="Genomic_DNA"/>
</dbReference>
<name>A0A8J3NAC5_9ACTN</name>
<dbReference type="AlphaFoldDB" id="A0A8J3NAC5"/>
<keyword evidence="3" id="KW-1185">Reference proteome</keyword>
<reference evidence="2" key="1">
    <citation type="submission" date="2021-01" db="EMBL/GenBank/DDBJ databases">
        <title>Whole genome shotgun sequence of Actinocatenispora rupis NBRC 107355.</title>
        <authorList>
            <person name="Komaki H."/>
            <person name="Tamura T."/>
        </authorList>
    </citation>
    <scope>NUCLEOTIDE SEQUENCE</scope>
    <source>
        <strain evidence="2">NBRC 107355</strain>
    </source>
</reference>
<dbReference type="Gene3D" id="3.10.450.50">
    <property type="match status" value="1"/>
</dbReference>
<dbReference type="Pfam" id="PF13577">
    <property type="entry name" value="SnoaL_4"/>
    <property type="match status" value="1"/>
</dbReference>
<gene>
    <name evidence="2" type="ORF">Aru02nite_28500</name>
</gene>
<sequence>MALSAADRTAITELIARHGHLTDSGRLDRLDEVFTPDVTYDVTDLGGGVLRGTDGMRAAAIAVGDGNPVAHHVTNTVVDEDADGRVRALSKGLGVRADGSCGSVTYEDTVVRGDRGWRIAHRTVRAHRRPLGA</sequence>
<evidence type="ECO:0000313" key="2">
    <source>
        <dbReference type="EMBL" id="GID11961.1"/>
    </source>
</evidence>
<organism evidence="2 3">
    <name type="scientific">Actinocatenispora rupis</name>
    <dbReference type="NCBI Taxonomy" id="519421"/>
    <lineage>
        <taxon>Bacteria</taxon>
        <taxon>Bacillati</taxon>
        <taxon>Actinomycetota</taxon>
        <taxon>Actinomycetes</taxon>
        <taxon>Micromonosporales</taxon>
        <taxon>Micromonosporaceae</taxon>
        <taxon>Actinocatenispora</taxon>
    </lineage>
</organism>
<dbReference type="InterPro" id="IPR032710">
    <property type="entry name" value="NTF2-like_dom_sf"/>
</dbReference>
<protein>
    <recommendedName>
        <fullName evidence="1">SnoaL-like domain-containing protein</fullName>
    </recommendedName>
</protein>
<comment type="caution">
    <text evidence="2">The sequence shown here is derived from an EMBL/GenBank/DDBJ whole genome shotgun (WGS) entry which is preliminary data.</text>
</comment>
<evidence type="ECO:0000259" key="1">
    <source>
        <dbReference type="Pfam" id="PF13577"/>
    </source>
</evidence>